<gene>
    <name evidence="2" type="ORF">C1SCF055_LOCUS36064</name>
</gene>
<dbReference type="EMBL" id="CAMXCT010004942">
    <property type="protein sequence ID" value="CAI4010839.1"/>
    <property type="molecule type" value="Genomic_DNA"/>
</dbReference>
<sequence length="91" mass="9787">ADADGPAPCIKGIVPLMRKAGQFVPYAGTPVRRPRPAKNPSVQPDVFGGTSPGYQMTRSGAVAEVDVIGQQAEDNGRRCRRCFALRLSFQE</sequence>
<organism evidence="2">
    <name type="scientific">Cladocopium goreaui</name>
    <dbReference type="NCBI Taxonomy" id="2562237"/>
    <lineage>
        <taxon>Eukaryota</taxon>
        <taxon>Sar</taxon>
        <taxon>Alveolata</taxon>
        <taxon>Dinophyceae</taxon>
        <taxon>Suessiales</taxon>
        <taxon>Symbiodiniaceae</taxon>
        <taxon>Cladocopium</taxon>
    </lineage>
</organism>
<dbReference type="Proteomes" id="UP001152797">
    <property type="component" value="Unassembled WGS sequence"/>
</dbReference>
<evidence type="ECO:0000313" key="4">
    <source>
        <dbReference type="Proteomes" id="UP001152797"/>
    </source>
</evidence>
<reference evidence="3" key="2">
    <citation type="submission" date="2024-04" db="EMBL/GenBank/DDBJ databases">
        <authorList>
            <person name="Chen Y."/>
            <person name="Shah S."/>
            <person name="Dougan E. K."/>
            <person name="Thang M."/>
            <person name="Chan C."/>
        </authorList>
    </citation>
    <scope>NUCLEOTIDE SEQUENCE [LARGE SCALE GENOMIC DNA]</scope>
</reference>
<name>A0A9P1DI73_9DINO</name>
<evidence type="ECO:0000313" key="3">
    <source>
        <dbReference type="EMBL" id="CAL1164214.1"/>
    </source>
</evidence>
<proteinExistence type="predicted"/>
<feature type="region of interest" description="Disordered" evidence="1">
    <location>
        <begin position="27"/>
        <end position="51"/>
    </location>
</feature>
<dbReference type="EMBL" id="CAMXCT020004942">
    <property type="protein sequence ID" value="CAL1164214.1"/>
    <property type="molecule type" value="Genomic_DNA"/>
</dbReference>
<feature type="non-terminal residue" evidence="2">
    <location>
        <position position="91"/>
    </location>
</feature>
<evidence type="ECO:0000313" key="2">
    <source>
        <dbReference type="EMBL" id="CAI4010839.1"/>
    </source>
</evidence>
<dbReference type="AlphaFoldDB" id="A0A9P1DI73"/>
<accession>A0A9P1DI73</accession>
<dbReference type="EMBL" id="CAMXCT030004942">
    <property type="protein sequence ID" value="CAL4798151.1"/>
    <property type="molecule type" value="Genomic_DNA"/>
</dbReference>
<evidence type="ECO:0000256" key="1">
    <source>
        <dbReference type="SAM" id="MobiDB-lite"/>
    </source>
</evidence>
<keyword evidence="4" id="KW-1185">Reference proteome</keyword>
<feature type="non-terminal residue" evidence="2">
    <location>
        <position position="1"/>
    </location>
</feature>
<reference evidence="2" key="1">
    <citation type="submission" date="2022-10" db="EMBL/GenBank/DDBJ databases">
        <authorList>
            <person name="Chen Y."/>
            <person name="Dougan E. K."/>
            <person name="Chan C."/>
            <person name="Rhodes N."/>
            <person name="Thang M."/>
        </authorList>
    </citation>
    <scope>NUCLEOTIDE SEQUENCE</scope>
</reference>
<protein>
    <submittedName>
        <fullName evidence="2">Uncharacterized protein</fullName>
    </submittedName>
</protein>
<comment type="caution">
    <text evidence="2">The sequence shown here is derived from an EMBL/GenBank/DDBJ whole genome shotgun (WGS) entry which is preliminary data.</text>
</comment>